<proteinExistence type="predicted"/>
<dbReference type="EMBL" id="GGMR01018939">
    <property type="protein sequence ID" value="MBY31558.1"/>
    <property type="molecule type" value="Transcribed_RNA"/>
</dbReference>
<accession>A0A2S2PQH7</accession>
<gene>
    <name evidence="1" type="ORF">g.90248</name>
</gene>
<dbReference type="AlphaFoldDB" id="A0A2S2PQH7"/>
<name>A0A2S2PQH7_SCHGA</name>
<protein>
    <submittedName>
        <fullName evidence="1">Uncharacterized protein</fullName>
    </submittedName>
</protein>
<evidence type="ECO:0000313" key="1">
    <source>
        <dbReference type="EMBL" id="MBY31558.1"/>
    </source>
</evidence>
<organism evidence="1">
    <name type="scientific">Schizaphis graminum</name>
    <name type="common">Green bug aphid</name>
    <dbReference type="NCBI Taxonomy" id="13262"/>
    <lineage>
        <taxon>Eukaryota</taxon>
        <taxon>Metazoa</taxon>
        <taxon>Ecdysozoa</taxon>
        <taxon>Arthropoda</taxon>
        <taxon>Hexapoda</taxon>
        <taxon>Insecta</taxon>
        <taxon>Pterygota</taxon>
        <taxon>Neoptera</taxon>
        <taxon>Paraneoptera</taxon>
        <taxon>Hemiptera</taxon>
        <taxon>Sternorrhyncha</taxon>
        <taxon>Aphidomorpha</taxon>
        <taxon>Aphidoidea</taxon>
        <taxon>Aphididae</taxon>
        <taxon>Aphidini</taxon>
        <taxon>Schizaphis</taxon>
    </lineage>
</organism>
<reference evidence="1" key="1">
    <citation type="submission" date="2018-04" db="EMBL/GenBank/DDBJ databases">
        <title>Transcriptome of Schizaphis graminum biotype I.</title>
        <authorList>
            <person name="Scully E.D."/>
            <person name="Geib S.M."/>
            <person name="Palmer N.A."/>
            <person name="Koch K."/>
            <person name="Bradshaw J."/>
            <person name="Heng-Moss T."/>
            <person name="Sarath G."/>
        </authorList>
    </citation>
    <scope>NUCLEOTIDE SEQUENCE</scope>
</reference>
<sequence>MDMLPTREDDLLIGGDAPSLEMEVQSIVLNDDQGTTATISNVELADVDAEVNDEMDMLPVCRGEEVRNMFGDLVGWLQPGVAMPELAPRRRSRFSATCKRVRRVLRCMCCYTRAG</sequence>